<dbReference type="GO" id="GO:0003676">
    <property type="term" value="F:nucleic acid binding"/>
    <property type="evidence" value="ECO:0007669"/>
    <property type="project" value="InterPro"/>
</dbReference>
<feature type="compositionally biased region" description="Low complexity" evidence="1">
    <location>
        <begin position="24"/>
        <end position="35"/>
    </location>
</feature>
<sequence>MALEQRALYLRSQNLHPDHQAFVAQEQAAAVRPPVRGGGPSRGNGGRGYRGSRGRGTRGRGRGYGAQQGPGYGSQQGAAYGGQQAPPAHGQQGWQQGPPRGHAPAGFPGFPPVENNYHNPPPPVVCQLCYSPGHSAITCPRFTNPSTPALAAIPTGETNASVWYPDSGASAHMTPHEGQSHGSHSSPGIQ</sequence>
<comment type="caution">
    <text evidence="2">The sequence shown here is derived from an EMBL/GenBank/DDBJ whole genome shotgun (WGS) entry which is preliminary data.</text>
</comment>
<name>A0AAV0EU61_9ASTE</name>
<accession>A0AAV0EU61</accession>
<evidence type="ECO:0000313" key="2">
    <source>
        <dbReference type="EMBL" id="CAH9126739.1"/>
    </source>
</evidence>
<gene>
    <name evidence="2" type="ORF">CEPIT_LOCUS27769</name>
</gene>
<dbReference type="GO" id="GO:0008270">
    <property type="term" value="F:zinc ion binding"/>
    <property type="evidence" value="ECO:0007669"/>
    <property type="project" value="InterPro"/>
</dbReference>
<reference evidence="2" key="1">
    <citation type="submission" date="2022-07" db="EMBL/GenBank/DDBJ databases">
        <authorList>
            <person name="Macas J."/>
            <person name="Novak P."/>
            <person name="Neumann P."/>
        </authorList>
    </citation>
    <scope>NUCLEOTIDE SEQUENCE</scope>
</reference>
<feature type="region of interest" description="Disordered" evidence="1">
    <location>
        <begin position="165"/>
        <end position="190"/>
    </location>
</feature>
<proteinExistence type="predicted"/>
<feature type="compositionally biased region" description="Gly residues" evidence="1">
    <location>
        <begin position="62"/>
        <end position="74"/>
    </location>
</feature>
<dbReference type="EMBL" id="CAMAPF010000944">
    <property type="protein sequence ID" value="CAH9126739.1"/>
    <property type="molecule type" value="Genomic_DNA"/>
</dbReference>
<feature type="compositionally biased region" description="Gly residues" evidence="1">
    <location>
        <begin position="36"/>
        <end position="49"/>
    </location>
</feature>
<dbReference type="AlphaFoldDB" id="A0AAV0EU61"/>
<organism evidence="2 3">
    <name type="scientific">Cuscuta epithymum</name>
    <dbReference type="NCBI Taxonomy" id="186058"/>
    <lineage>
        <taxon>Eukaryota</taxon>
        <taxon>Viridiplantae</taxon>
        <taxon>Streptophyta</taxon>
        <taxon>Embryophyta</taxon>
        <taxon>Tracheophyta</taxon>
        <taxon>Spermatophyta</taxon>
        <taxon>Magnoliopsida</taxon>
        <taxon>eudicotyledons</taxon>
        <taxon>Gunneridae</taxon>
        <taxon>Pentapetalae</taxon>
        <taxon>asterids</taxon>
        <taxon>lamiids</taxon>
        <taxon>Solanales</taxon>
        <taxon>Convolvulaceae</taxon>
        <taxon>Cuscuteae</taxon>
        <taxon>Cuscuta</taxon>
        <taxon>Cuscuta subgen. Cuscuta</taxon>
    </lineage>
</organism>
<feature type="compositionally biased region" description="Basic residues" evidence="1">
    <location>
        <begin position="50"/>
        <end position="61"/>
    </location>
</feature>
<dbReference type="InterPro" id="IPR036875">
    <property type="entry name" value="Znf_CCHC_sf"/>
</dbReference>
<dbReference type="Proteomes" id="UP001152523">
    <property type="component" value="Unassembled WGS sequence"/>
</dbReference>
<dbReference type="SUPFAM" id="SSF57756">
    <property type="entry name" value="Retrovirus zinc finger-like domains"/>
    <property type="match status" value="1"/>
</dbReference>
<evidence type="ECO:0000313" key="3">
    <source>
        <dbReference type="Proteomes" id="UP001152523"/>
    </source>
</evidence>
<protein>
    <submittedName>
        <fullName evidence="2">Uncharacterized protein</fullName>
    </submittedName>
</protein>
<feature type="region of interest" description="Disordered" evidence="1">
    <location>
        <begin position="24"/>
        <end position="112"/>
    </location>
</feature>
<keyword evidence="3" id="KW-1185">Reference proteome</keyword>
<evidence type="ECO:0000256" key="1">
    <source>
        <dbReference type="SAM" id="MobiDB-lite"/>
    </source>
</evidence>
<feature type="compositionally biased region" description="Polar residues" evidence="1">
    <location>
        <begin position="180"/>
        <end position="190"/>
    </location>
</feature>
<feature type="compositionally biased region" description="Low complexity" evidence="1">
    <location>
        <begin position="75"/>
        <end position="108"/>
    </location>
</feature>